<reference evidence="1 2" key="1">
    <citation type="submission" date="2022-04" db="EMBL/GenBank/DDBJ databases">
        <title>Genome diversity in the genus Frankia.</title>
        <authorList>
            <person name="Carlos-Shanley C."/>
            <person name="Hahn D."/>
        </authorList>
    </citation>
    <scope>NUCLEOTIDE SEQUENCE [LARGE SCALE GENOMIC DNA]</scope>
    <source>
        <strain evidence="1 2">Ag45/Mut15</strain>
    </source>
</reference>
<evidence type="ECO:0000313" key="2">
    <source>
        <dbReference type="Proteomes" id="UP001201873"/>
    </source>
</evidence>
<protein>
    <submittedName>
        <fullName evidence="1">Uncharacterized protein</fullName>
    </submittedName>
</protein>
<comment type="caution">
    <text evidence="1">The sequence shown here is derived from an EMBL/GenBank/DDBJ whole genome shotgun (WGS) entry which is preliminary data.</text>
</comment>
<dbReference type="EMBL" id="JALKFT010000016">
    <property type="protein sequence ID" value="MCK9877359.1"/>
    <property type="molecule type" value="Genomic_DNA"/>
</dbReference>
<accession>A0ABT0K1F4</accession>
<sequence>MWWQRQRPGAPLDSEVVARLVADPRAVRRAARHGNTPKAVARRYGAAAIAQRVLQATGDIWIAPDGAPTPTAADVLDALAGQALVHLVALRAEVDAEARRAPLAEMADMSAALDALLAEHTTLEAIQAGLLAVAVRLGISRETLAETGTITDEVICAVGDRCWAVRLAGAA</sequence>
<keyword evidence="2" id="KW-1185">Reference proteome</keyword>
<dbReference type="RefSeq" id="WP_248825615.1">
    <property type="nucleotide sequence ID" value="NZ_JALKFT010000016.1"/>
</dbReference>
<organism evidence="1 2">
    <name type="scientific">Frankia umida</name>
    <dbReference type="NCBI Taxonomy" id="573489"/>
    <lineage>
        <taxon>Bacteria</taxon>
        <taxon>Bacillati</taxon>
        <taxon>Actinomycetota</taxon>
        <taxon>Actinomycetes</taxon>
        <taxon>Frankiales</taxon>
        <taxon>Frankiaceae</taxon>
        <taxon>Frankia</taxon>
    </lineage>
</organism>
<evidence type="ECO:0000313" key="1">
    <source>
        <dbReference type="EMBL" id="MCK9877359.1"/>
    </source>
</evidence>
<name>A0ABT0K1F4_9ACTN</name>
<dbReference type="Proteomes" id="UP001201873">
    <property type="component" value="Unassembled WGS sequence"/>
</dbReference>
<gene>
    <name evidence="1" type="ORF">MXD59_16550</name>
</gene>
<proteinExistence type="predicted"/>